<evidence type="ECO:0008006" key="4">
    <source>
        <dbReference type="Google" id="ProtNLM"/>
    </source>
</evidence>
<feature type="transmembrane region" description="Helical" evidence="1">
    <location>
        <begin position="111"/>
        <end position="127"/>
    </location>
</feature>
<dbReference type="Proteomes" id="UP001606300">
    <property type="component" value="Unassembled WGS sequence"/>
</dbReference>
<feature type="transmembrane region" description="Helical" evidence="1">
    <location>
        <begin position="171"/>
        <end position="187"/>
    </location>
</feature>
<sequence>MLLLKLFLVPLFLLLLTLAGRRWGPSVAGWLAGLPVVAGPILLFLSLEHGAGFAADAAAAALSAVVASVSFSVAYSHAAQRWGWRVSLALALIAWGVAALCLSFIPPSATTSLAVSLLVLAIAPRLFPHMDESSIARVFSVGELGGRMVAGALLTLAVTFAANLVGSTWSGLLAVFPLLGSVLAVFSHRANGPAFVAHLLRGMAAGLYSFVAFCFALSVSLPEAGIALAFAASGLIGVAVQLLSKRRLRRAPGELATTTSG</sequence>
<evidence type="ECO:0000313" key="2">
    <source>
        <dbReference type="EMBL" id="MFG6415370.1"/>
    </source>
</evidence>
<feature type="transmembrane region" description="Helical" evidence="1">
    <location>
        <begin position="148"/>
        <end position="165"/>
    </location>
</feature>
<proteinExistence type="predicted"/>
<gene>
    <name evidence="2" type="ORF">ACG02S_15840</name>
</gene>
<feature type="transmembrane region" description="Helical" evidence="1">
    <location>
        <begin position="52"/>
        <end position="74"/>
    </location>
</feature>
<feature type="transmembrane region" description="Helical" evidence="1">
    <location>
        <begin position="199"/>
        <end position="218"/>
    </location>
</feature>
<organism evidence="2 3">
    <name type="scientific">Pelomonas dachongensis</name>
    <dbReference type="NCBI Taxonomy" id="3299029"/>
    <lineage>
        <taxon>Bacteria</taxon>
        <taxon>Pseudomonadati</taxon>
        <taxon>Pseudomonadota</taxon>
        <taxon>Betaproteobacteria</taxon>
        <taxon>Burkholderiales</taxon>
        <taxon>Sphaerotilaceae</taxon>
        <taxon>Roseateles</taxon>
    </lineage>
</organism>
<keyword evidence="1" id="KW-1133">Transmembrane helix</keyword>
<keyword evidence="3" id="KW-1185">Reference proteome</keyword>
<keyword evidence="1" id="KW-0472">Membrane</keyword>
<name>A0ABW7ESX5_9BURK</name>
<keyword evidence="1" id="KW-0812">Transmembrane</keyword>
<reference evidence="2 3" key="1">
    <citation type="submission" date="2024-09" db="EMBL/GenBank/DDBJ databases">
        <title>Novel species of the genus Pelomonas and Roseateles isolated from streams.</title>
        <authorList>
            <person name="Lu H."/>
        </authorList>
    </citation>
    <scope>NUCLEOTIDE SEQUENCE [LARGE SCALE GENOMIC DNA]</scope>
    <source>
        <strain evidence="2 3">DC23W</strain>
    </source>
</reference>
<protein>
    <recommendedName>
        <fullName evidence="4">Fusaric acid resistance protein-like</fullName>
    </recommendedName>
</protein>
<dbReference type="RefSeq" id="WP_394471435.1">
    <property type="nucleotide sequence ID" value="NZ_JBIGHY010000005.1"/>
</dbReference>
<evidence type="ECO:0000256" key="1">
    <source>
        <dbReference type="SAM" id="Phobius"/>
    </source>
</evidence>
<feature type="transmembrane region" description="Helical" evidence="1">
    <location>
        <begin position="86"/>
        <end position="105"/>
    </location>
</feature>
<comment type="caution">
    <text evidence="2">The sequence shown here is derived from an EMBL/GenBank/DDBJ whole genome shotgun (WGS) entry which is preliminary data.</text>
</comment>
<accession>A0ABW7ESX5</accession>
<feature type="transmembrane region" description="Helical" evidence="1">
    <location>
        <begin position="224"/>
        <end position="243"/>
    </location>
</feature>
<evidence type="ECO:0000313" key="3">
    <source>
        <dbReference type="Proteomes" id="UP001606300"/>
    </source>
</evidence>
<dbReference type="EMBL" id="JBIGHY010000005">
    <property type="protein sequence ID" value="MFG6415370.1"/>
    <property type="molecule type" value="Genomic_DNA"/>
</dbReference>